<sequence length="156" mass="16844">MSVALSGLSTDLWHVNRFVDDQLEDPAQRFIYWYNICVFLISIRQAHSNVIENGPLRSPGSAGSDNVTATTTILNTADGQGSTSPTQNFSHDASAAFNPSSAEPNETPLEDNHLSLLFGSTNTSSGEVSDQQTNNLGDELRPIDVVTAQDLHLLIT</sequence>
<evidence type="ECO:0000313" key="1">
    <source>
        <dbReference type="EMBL" id="KAK3077591.1"/>
    </source>
</evidence>
<organism evidence="1 2">
    <name type="scientific">Coniosporium uncinatum</name>
    <dbReference type="NCBI Taxonomy" id="93489"/>
    <lineage>
        <taxon>Eukaryota</taxon>
        <taxon>Fungi</taxon>
        <taxon>Dikarya</taxon>
        <taxon>Ascomycota</taxon>
        <taxon>Pezizomycotina</taxon>
        <taxon>Dothideomycetes</taxon>
        <taxon>Dothideomycetes incertae sedis</taxon>
        <taxon>Coniosporium</taxon>
    </lineage>
</organism>
<reference evidence="1" key="1">
    <citation type="submission" date="2024-09" db="EMBL/GenBank/DDBJ databases">
        <title>Black Yeasts Isolated from many extreme environments.</title>
        <authorList>
            <person name="Coleine C."/>
            <person name="Stajich J.E."/>
            <person name="Selbmann L."/>
        </authorList>
    </citation>
    <scope>NUCLEOTIDE SEQUENCE</scope>
    <source>
        <strain evidence="1">CCFEE 5737</strain>
    </source>
</reference>
<dbReference type="Proteomes" id="UP001186974">
    <property type="component" value="Unassembled WGS sequence"/>
</dbReference>
<protein>
    <submittedName>
        <fullName evidence="1">Uncharacterized protein</fullName>
    </submittedName>
</protein>
<name>A0ACC3DLX6_9PEZI</name>
<keyword evidence="2" id="KW-1185">Reference proteome</keyword>
<gene>
    <name evidence="1" type="ORF">LTS18_009821</name>
</gene>
<comment type="caution">
    <text evidence="1">The sequence shown here is derived from an EMBL/GenBank/DDBJ whole genome shotgun (WGS) entry which is preliminary data.</text>
</comment>
<accession>A0ACC3DLX6</accession>
<proteinExistence type="predicted"/>
<dbReference type="EMBL" id="JAWDJW010002693">
    <property type="protein sequence ID" value="KAK3077591.1"/>
    <property type="molecule type" value="Genomic_DNA"/>
</dbReference>
<evidence type="ECO:0000313" key="2">
    <source>
        <dbReference type="Proteomes" id="UP001186974"/>
    </source>
</evidence>